<evidence type="ECO:0000313" key="15">
    <source>
        <dbReference type="Proteomes" id="UP000540506"/>
    </source>
</evidence>
<dbReference type="EMBL" id="JACHJV010000001">
    <property type="protein sequence ID" value="MBB4923907.1"/>
    <property type="molecule type" value="Genomic_DNA"/>
</dbReference>
<feature type="region of interest" description="Disordered" evidence="13">
    <location>
        <begin position="1"/>
        <end position="24"/>
    </location>
</feature>
<dbReference type="InterPro" id="IPR022805">
    <property type="entry name" value="PEP_COase_bac/pln-type"/>
</dbReference>
<dbReference type="EC" id="4.1.1.31" evidence="4 10"/>
<proteinExistence type="inferred from homology"/>
<comment type="subunit">
    <text evidence="10">Homotetramer.</text>
</comment>
<evidence type="ECO:0000256" key="11">
    <source>
        <dbReference type="PROSITE-ProRule" id="PRU10111"/>
    </source>
</evidence>
<evidence type="ECO:0000256" key="5">
    <source>
        <dbReference type="ARBA" id="ARBA00022419"/>
    </source>
</evidence>
<keyword evidence="14" id="KW-0670">Pyruvate</keyword>
<feature type="active site" evidence="10 11">
    <location>
        <position position="164"/>
    </location>
</feature>
<dbReference type="InterPro" id="IPR021135">
    <property type="entry name" value="PEP_COase"/>
</dbReference>
<evidence type="ECO:0000256" key="13">
    <source>
        <dbReference type="SAM" id="MobiDB-lite"/>
    </source>
</evidence>
<evidence type="ECO:0000256" key="4">
    <source>
        <dbReference type="ARBA" id="ARBA00012305"/>
    </source>
</evidence>
<accession>A0A7W7VV08</accession>
<dbReference type="InterPro" id="IPR033129">
    <property type="entry name" value="PEPCASE_His_AS"/>
</dbReference>
<comment type="function">
    <text evidence="2 10">Forms oxaloacetate, a four-carbon dicarboxylic acid source for the tricarboxylic acid cycle.</text>
</comment>
<dbReference type="GO" id="GO:0015977">
    <property type="term" value="P:carbon fixation"/>
    <property type="evidence" value="ECO:0007669"/>
    <property type="project" value="UniProtKB-UniRule"/>
</dbReference>
<dbReference type="PRINTS" id="PR00150">
    <property type="entry name" value="PEPCARBXLASE"/>
</dbReference>
<evidence type="ECO:0000256" key="10">
    <source>
        <dbReference type="HAMAP-Rule" id="MF_00595"/>
    </source>
</evidence>
<dbReference type="GO" id="GO:0006099">
    <property type="term" value="P:tricarboxylic acid cycle"/>
    <property type="evidence" value="ECO:0007669"/>
    <property type="project" value="InterPro"/>
</dbReference>
<comment type="catalytic activity">
    <reaction evidence="9 10">
        <text>oxaloacetate + phosphate = phosphoenolpyruvate + hydrogencarbonate</text>
        <dbReference type="Rhea" id="RHEA:28370"/>
        <dbReference type="ChEBI" id="CHEBI:16452"/>
        <dbReference type="ChEBI" id="CHEBI:17544"/>
        <dbReference type="ChEBI" id="CHEBI:43474"/>
        <dbReference type="ChEBI" id="CHEBI:58702"/>
        <dbReference type="EC" id="4.1.1.31"/>
    </reaction>
</comment>
<feature type="active site" evidence="10 12">
    <location>
        <position position="628"/>
    </location>
</feature>
<organism evidence="14 15">
    <name type="scientific">Kitasatospora kifunensis</name>
    <name type="common">Streptomyces kifunensis</name>
    <dbReference type="NCBI Taxonomy" id="58351"/>
    <lineage>
        <taxon>Bacteria</taxon>
        <taxon>Bacillati</taxon>
        <taxon>Actinomycetota</taxon>
        <taxon>Actinomycetes</taxon>
        <taxon>Kitasatosporales</taxon>
        <taxon>Streptomycetaceae</taxon>
        <taxon>Kitasatospora</taxon>
    </lineage>
</organism>
<gene>
    <name evidence="10" type="primary">ppc</name>
    <name evidence="14" type="ORF">FHR34_002900</name>
</gene>
<reference evidence="14 15" key="1">
    <citation type="submission" date="2020-08" db="EMBL/GenBank/DDBJ databases">
        <title>Sequencing the genomes of 1000 actinobacteria strains.</title>
        <authorList>
            <person name="Klenk H.-P."/>
        </authorList>
    </citation>
    <scope>NUCLEOTIDE SEQUENCE [LARGE SCALE GENOMIC DNA]</scope>
    <source>
        <strain evidence="14 15">DSM 41654</strain>
    </source>
</reference>
<dbReference type="AlphaFoldDB" id="A0A7W7VV08"/>
<dbReference type="PROSITE" id="PS00781">
    <property type="entry name" value="PEPCASE_1"/>
    <property type="match status" value="1"/>
</dbReference>
<dbReference type="GO" id="GO:0000287">
    <property type="term" value="F:magnesium ion binding"/>
    <property type="evidence" value="ECO:0007669"/>
    <property type="project" value="UniProtKB-UniRule"/>
</dbReference>
<evidence type="ECO:0000256" key="9">
    <source>
        <dbReference type="ARBA" id="ARBA00048995"/>
    </source>
</evidence>
<evidence type="ECO:0000256" key="12">
    <source>
        <dbReference type="PROSITE-ProRule" id="PRU10112"/>
    </source>
</evidence>
<dbReference type="Proteomes" id="UP000540506">
    <property type="component" value="Unassembled WGS sequence"/>
</dbReference>
<comment type="caution">
    <text evidence="14">The sequence shown here is derived from an EMBL/GenBank/DDBJ whole genome shotgun (WGS) entry which is preliminary data.</text>
</comment>
<keyword evidence="8 10" id="KW-0120">Carbon dioxide fixation</keyword>
<dbReference type="PANTHER" id="PTHR30523">
    <property type="entry name" value="PHOSPHOENOLPYRUVATE CARBOXYLASE"/>
    <property type="match status" value="1"/>
</dbReference>
<dbReference type="GO" id="GO:0005829">
    <property type="term" value="C:cytosol"/>
    <property type="evidence" value="ECO:0007669"/>
    <property type="project" value="TreeGrafter"/>
</dbReference>
<dbReference type="PROSITE" id="PS00393">
    <property type="entry name" value="PEPCASE_2"/>
    <property type="match status" value="1"/>
</dbReference>
<dbReference type="InterPro" id="IPR018129">
    <property type="entry name" value="PEP_COase_Lys_AS"/>
</dbReference>
<evidence type="ECO:0000256" key="6">
    <source>
        <dbReference type="ARBA" id="ARBA00022842"/>
    </source>
</evidence>
<dbReference type="GO" id="GO:0006107">
    <property type="term" value="P:oxaloacetate metabolic process"/>
    <property type="evidence" value="ECO:0007669"/>
    <property type="project" value="UniProtKB-UniRule"/>
</dbReference>
<dbReference type="GO" id="GO:0008964">
    <property type="term" value="F:phosphoenolpyruvate carboxylase activity"/>
    <property type="evidence" value="ECO:0007669"/>
    <property type="project" value="UniProtKB-UniRule"/>
</dbReference>
<dbReference type="InterPro" id="IPR015813">
    <property type="entry name" value="Pyrv/PenolPyrv_kinase-like_dom"/>
</dbReference>
<dbReference type="Pfam" id="PF00311">
    <property type="entry name" value="PEPcase"/>
    <property type="match status" value="1"/>
</dbReference>
<evidence type="ECO:0000256" key="7">
    <source>
        <dbReference type="ARBA" id="ARBA00023239"/>
    </source>
</evidence>
<feature type="region of interest" description="Disordered" evidence="13">
    <location>
        <begin position="195"/>
        <end position="216"/>
    </location>
</feature>
<dbReference type="NCBIfam" id="NF000584">
    <property type="entry name" value="PRK00009.1"/>
    <property type="match status" value="1"/>
</dbReference>
<protein>
    <recommendedName>
        <fullName evidence="5 10">Phosphoenolpyruvate carboxylase</fullName>
        <shortName evidence="10">PEPC</shortName>
        <shortName evidence="10">PEPCase</shortName>
        <ecNumber evidence="4 10">4.1.1.31</ecNumber>
    </recommendedName>
</protein>
<sequence length="970" mass="107265">MTAPVPTSAAHPSADQPPAGRPGASLAAVELPNADPVADNSALRADIRRLGDLLGETLVRQEGAEVLGLVEQVRLLSRTDGEATAELLANIDLETAAKLVRAFSTYFHLANVTEQVHRGREFAARRAREGSLLAQTADQLVEADPKHLADTLAHLAVRPVFTAHPTEAARRSVLNKLRRIGELLERIHREHAAAGISPTDSARVTPARHPTTTPERAAARLTSYERSADRRLAEVIDLLWQTDELRIARPEPTDEARNAVYYLDELYREAVPEVLEELHEELARVGVALPEGVRPLTFGTWIGGDRDGNPNVTPQVTWDVLNLQHEYGIKDALDAVDDLRNSLSTSVRLAGASEQLLASLEADLKLLPELSPRYKRMNAEEPYRLKATCVRLKLENTRERLAAGTPHLEGRDYLGTRELIADLKLIQDSLRSHRGELIADGRLARAIRTVEAFGLQLATMDVREHAEAHHHALGQLFDRLGEEAWRYNDMPREYRQKLLAKELRSRRPLAPTPAPLDAAGTKTLGVFTTIREGFERFGDEIVESYIISMCQGADDVFAAAVLAREAGLIDLHAGVARIGIVPLLETTDELQQADRILEEMLSDPSYRLLVSLRGDIQEVMLGYSDSSKFGGITTSQWEIHRAQRRLRDVAHRYGIRLRLFHGRGGTVGRGGGPSHEAILAQPWGTLEGEIKVTEQGEVISDKYLLPSLARENLELTLSATLAASAMHTAPRQAPEELARWDAAMDRVSAAAHTAYRGLVEQEDLPKYFFAATPVDQLASLHLGSRPSRRPDSGAGLDGLRAIPWVFGWTQSRQIVPGWYGVGSGLAAAREAGLGDVLPEMYGKWHFFRNFLSNVAMTLAKTDLRIARHYVEQLVPAELHHIFDQITAEHDLTLREVLRLTGENELLEHNPVLKQTFTVRDAYLDPISYLQVALLRRQREEVAAGSPEDPLRARALLLTVNGIAAGLRNTG</sequence>
<evidence type="ECO:0000256" key="1">
    <source>
        <dbReference type="ARBA" id="ARBA00001946"/>
    </source>
</evidence>
<dbReference type="SUPFAM" id="SSF51621">
    <property type="entry name" value="Phosphoenolpyruvate/pyruvate domain"/>
    <property type="match status" value="1"/>
</dbReference>
<dbReference type="PANTHER" id="PTHR30523:SF6">
    <property type="entry name" value="PHOSPHOENOLPYRUVATE CARBOXYLASE"/>
    <property type="match status" value="1"/>
</dbReference>
<evidence type="ECO:0000256" key="8">
    <source>
        <dbReference type="ARBA" id="ARBA00023300"/>
    </source>
</evidence>
<keyword evidence="6 10" id="KW-0460">Magnesium</keyword>
<comment type="cofactor">
    <cofactor evidence="1 10">
        <name>Mg(2+)</name>
        <dbReference type="ChEBI" id="CHEBI:18420"/>
    </cofactor>
</comment>
<evidence type="ECO:0000313" key="14">
    <source>
        <dbReference type="EMBL" id="MBB4923907.1"/>
    </source>
</evidence>
<name>A0A7W7VV08_KITKI</name>
<dbReference type="HAMAP" id="MF_00595">
    <property type="entry name" value="PEPcase_type1"/>
    <property type="match status" value="1"/>
</dbReference>
<keyword evidence="7 10" id="KW-0456">Lyase</keyword>
<dbReference type="Gene3D" id="1.20.1440.90">
    <property type="entry name" value="Phosphoenolpyruvate/pyruvate domain"/>
    <property type="match status" value="1"/>
</dbReference>
<evidence type="ECO:0000256" key="3">
    <source>
        <dbReference type="ARBA" id="ARBA00008346"/>
    </source>
</evidence>
<comment type="similarity">
    <text evidence="3 10">Belongs to the PEPCase type 1 family.</text>
</comment>
<evidence type="ECO:0000256" key="2">
    <source>
        <dbReference type="ARBA" id="ARBA00003670"/>
    </source>
</evidence>
<keyword evidence="15" id="KW-1185">Reference proteome</keyword>